<evidence type="ECO:0000256" key="6">
    <source>
        <dbReference type="ARBA" id="ARBA00026091"/>
    </source>
</evidence>
<dbReference type="Pfam" id="PF16449">
    <property type="entry name" value="MatB"/>
    <property type="match status" value="1"/>
</dbReference>
<dbReference type="InterPro" id="IPR016514">
    <property type="entry name" value="EcpA"/>
</dbReference>
<protein>
    <recommendedName>
        <fullName evidence="3">Common pilus major fimbrillin subunit EcpA</fullName>
    </recommendedName>
    <alternativeName>
        <fullName evidence="7">MatB fimbrillin</fullName>
    </alternativeName>
</protein>
<dbReference type="Proteomes" id="UP000237839">
    <property type="component" value="Unassembled WGS sequence"/>
</dbReference>
<evidence type="ECO:0000256" key="8">
    <source>
        <dbReference type="SAM" id="SignalP"/>
    </source>
</evidence>
<dbReference type="RefSeq" id="WP_105533609.1">
    <property type="nucleotide sequence ID" value="NZ_PUGF01000023.1"/>
</dbReference>
<comment type="similarity">
    <text evidence="2">Belongs to the EcpA/MatB fimbrillin family.</text>
</comment>
<name>A0A2S9GUS3_9BURK</name>
<dbReference type="InterPro" id="IPR038478">
    <property type="entry name" value="Fimbrillin_EcpA_sf"/>
</dbReference>
<evidence type="ECO:0000256" key="7">
    <source>
        <dbReference type="ARBA" id="ARBA00031192"/>
    </source>
</evidence>
<dbReference type="AlphaFoldDB" id="A0A2S9GUS3"/>
<reference evidence="9 10" key="1">
    <citation type="submission" date="2018-02" db="EMBL/GenBank/DDBJ databases">
        <title>Solimicrobium silvestre gen. nov., sp. nov., isolated from alpine forest soil.</title>
        <authorList>
            <person name="Margesin R."/>
            <person name="Albuquerque L."/>
            <person name="Zhang D.-C."/>
            <person name="Froufe H.J.C."/>
            <person name="Severino R."/>
            <person name="Roxo I."/>
            <person name="Egas C."/>
            <person name="Da Costa M.S."/>
        </authorList>
    </citation>
    <scope>NUCLEOTIDE SEQUENCE [LARGE SCALE GENOMIC DNA]</scope>
    <source>
        <strain evidence="9 10">S20-91</strain>
    </source>
</reference>
<feature type="signal peptide" evidence="8">
    <location>
        <begin position="1"/>
        <end position="22"/>
    </location>
</feature>
<sequence>MKNLVKLSVLGVLVAASFSASASGEVTTANTSVKWNAEAVKKSDVELNVFASNDALQFKWDVTNKRFSNASSSLTIQAAGKPNSTAYSITSQLLRKKLTHLSGAGTGTLSLGATLGGLAMTDKPVSILAGNDFDMTASAAGMQAMNLSKAGPNTTPKGSYHEANNVMVDFRIEEGTDSAGKELTLGSDDKGLDMLADGVYEGQVELAFVASWTAGYSSKPSEPDEL</sequence>
<accession>A0A2S9GUS3</accession>
<dbReference type="GO" id="GO:0009289">
    <property type="term" value="C:pilus"/>
    <property type="evidence" value="ECO:0007669"/>
    <property type="project" value="UniProtKB-SubCell"/>
</dbReference>
<dbReference type="Gene3D" id="2.60.40.3290">
    <property type="entry name" value="Fimbrial protein EcpA"/>
    <property type="match status" value="1"/>
</dbReference>
<feature type="chain" id="PRO_5015584427" description="Common pilus major fimbrillin subunit EcpA" evidence="8">
    <location>
        <begin position="23"/>
        <end position="226"/>
    </location>
</feature>
<keyword evidence="5" id="KW-0281">Fimbrium</keyword>
<dbReference type="EMBL" id="PUGF01000023">
    <property type="protein sequence ID" value="PRC91448.1"/>
    <property type="molecule type" value="Genomic_DNA"/>
</dbReference>
<evidence type="ECO:0000256" key="3">
    <source>
        <dbReference type="ARBA" id="ARBA00014507"/>
    </source>
</evidence>
<evidence type="ECO:0000256" key="4">
    <source>
        <dbReference type="ARBA" id="ARBA00022729"/>
    </source>
</evidence>
<keyword evidence="10" id="KW-1185">Reference proteome</keyword>
<gene>
    <name evidence="9" type="ORF">S2091_3863</name>
</gene>
<evidence type="ECO:0000256" key="2">
    <source>
        <dbReference type="ARBA" id="ARBA00007305"/>
    </source>
</evidence>
<organism evidence="9 10">
    <name type="scientific">Solimicrobium silvestre</name>
    <dbReference type="NCBI Taxonomy" id="2099400"/>
    <lineage>
        <taxon>Bacteria</taxon>
        <taxon>Pseudomonadati</taxon>
        <taxon>Pseudomonadota</taxon>
        <taxon>Betaproteobacteria</taxon>
        <taxon>Burkholderiales</taxon>
        <taxon>Oxalobacteraceae</taxon>
        <taxon>Solimicrobium</taxon>
    </lineage>
</organism>
<evidence type="ECO:0000256" key="1">
    <source>
        <dbReference type="ARBA" id="ARBA00004561"/>
    </source>
</evidence>
<evidence type="ECO:0000313" key="10">
    <source>
        <dbReference type="Proteomes" id="UP000237839"/>
    </source>
</evidence>
<comment type="subunit">
    <text evidence="6">Self-associates. Forms filaments. Interacts with EcpD.</text>
</comment>
<evidence type="ECO:0000256" key="5">
    <source>
        <dbReference type="ARBA" id="ARBA00023263"/>
    </source>
</evidence>
<comment type="subcellular location">
    <subcellularLocation>
        <location evidence="1">Fimbrium</location>
    </subcellularLocation>
</comment>
<evidence type="ECO:0000313" key="9">
    <source>
        <dbReference type="EMBL" id="PRC91448.1"/>
    </source>
</evidence>
<proteinExistence type="inferred from homology"/>
<comment type="caution">
    <text evidence="9">The sequence shown here is derived from an EMBL/GenBank/DDBJ whole genome shotgun (WGS) entry which is preliminary data.</text>
</comment>
<keyword evidence="4 8" id="KW-0732">Signal</keyword>